<evidence type="ECO:0000256" key="2">
    <source>
        <dbReference type="ARBA" id="ARBA00022692"/>
    </source>
</evidence>
<dbReference type="PANTHER" id="PTHR42723">
    <property type="entry name" value="CHLOROPHYLL SYNTHASE"/>
    <property type="match status" value="1"/>
</dbReference>
<keyword evidence="4 5" id="KW-0472">Membrane</keyword>
<comment type="subcellular location">
    <subcellularLocation>
        <location evidence="1">Membrane</location>
        <topology evidence="1">Multi-pass membrane protein</topology>
    </subcellularLocation>
</comment>
<feature type="transmembrane region" description="Helical" evidence="5">
    <location>
        <begin position="113"/>
        <end position="143"/>
    </location>
</feature>
<dbReference type="GO" id="GO:0016020">
    <property type="term" value="C:membrane"/>
    <property type="evidence" value="ECO:0007669"/>
    <property type="project" value="UniProtKB-SubCell"/>
</dbReference>
<dbReference type="Proteomes" id="UP000030653">
    <property type="component" value="Unassembled WGS sequence"/>
</dbReference>
<dbReference type="InterPro" id="IPR000537">
    <property type="entry name" value="UbiA_prenyltransferase"/>
</dbReference>
<dbReference type="InterPro" id="IPR050475">
    <property type="entry name" value="Prenyltransferase_related"/>
</dbReference>
<dbReference type="InterPro" id="IPR044878">
    <property type="entry name" value="UbiA_sf"/>
</dbReference>
<feature type="transmembrane region" description="Helical" evidence="5">
    <location>
        <begin position="42"/>
        <end position="71"/>
    </location>
</feature>
<keyword evidence="3 5" id="KW-1133">Transmembrane helix</keyword>
<evidence type="ECO:0000256" key="4">
    <source>
        <dbReference type="ARBA" id="ARBA00023136"/>
    </source>
</evidence>
<evidence type="ECO:0000313" key="7">
    <source>
        <dbReference type="Proteomes" id="UP000030653"/>
    </source>
</evidence>
<dbReference type="CDD" id="cd13965">
    <property type="entry name" value="PT_UbiA_3"/>
    <property type="match status" value="1"/>
</dbReference>
<keyword evidence="7" id="KW-1185">Reference proteome</keyword>
<sequence length="312" mass="34523">MFLSPSVFSYVADGIHVEKLLNWVKASILILYLFTKADYHTLFFPIAMFALVAGPIQQPIHILTTAVWIWIHQLQCNINNQLVSISEDKDNKPWRPLPAGRITSPQAQQLHGVVTILCLLLSTIGGYKMVVASAALMFTCLLYDQGRGSAHWMERIPLVVLMYGIFEYGSTRVISKPLYPSLDETARTAIISSLAVIATTAHIGDFPDVEGDAADGRSTIPIAFPRSSRIFTPLLFLGWSVYMVNMWDLGKISASLCVGLGSLVAGRNWFYCDKVNDKMTYKLHSVSGLLHSSFGHVLINYSYGSLLSTSCP</sequence>
<evidence type="ECO:0000256" key="5">
    <source>
        <dbReference type="SAM" id="Phobius"/>
    </source>
</evidence>
<name>M5FVB6_DACPD</name>
<dbReference type="GeneID" id="63691765"/>
<gene>
    <name evidence="6" type="ORF">DACRYDRAFT_84823</name>
</gene>
<dbReference type="AlphaFoldDB" id="M5FVB6"/>
<dbReference type="Pfam" id="PF01040">
    <property type="entry name" value="UbiA"/>
    <property type="match status" value="1"/>
</dbReference>
<dbReference type="OrthoDB" id="434972at2759"/>
<evidence type="ECO:0000256" key="1">
    <source>
        <dbReference type="ARBA" id="ARBA00004141"/>
    </source>
</evidence>
<dbReference type="GO" id="GO:0016765">
    <property type="term" value="F:transferase activity, transferring alkyl or aryl (other than methyl) groups"/>
    <property type="evidence" value="ECO:0007669"/>
    <property type="project" value="InterPro"/>
</dbReference>
<dbReference type="EMBL" id="JH795877">
    <property type="protein sequence ID" value="EJT97261.1"/>
    <property type="molecule type" value="Genomic_DNA"/>
</dbReference>
<dbReference type="OMA" id="HWMERIP"/>
<dbReference type="HOGENOM" id="CLU_063928_0_0_1"/>
<dbReference type="STRING" id="1858805.M5FVB6"/>
<dbReference type="Gene3D" id="1.10.357.140">
    <property type="entry name" value="UbiA prenyltransferase"/>
    <property type="match status" value="1"/>
</dbReference>
<accession>M5FVB6</accession>
<reference evidence="6 7" key="1">
    <citation type="journal article" date="2012" name="Science">
        <title>The Paleozoic origin of enzymatic lignin decomposition reconstructed from 31 fungal genomes.</title>
        <authorList>
            <person name="Floudas D."/>
            <person name="Binder M."/>
            <person name="Riley R."/>
            <person name="Barry K."/>
            <person name="Blanchette R.A."/>
            <person name="Henrissat B."/>
            <person name="Martinez A.T."/>
            <person name="Otillar R."/>
            <person name="Spatafora J.W."/>
            <person name="Yadav J.S."/>
            <person name="Aerts A."/>
            <person name="Benoit I."/>
            <person name="Boyd A."/>
            <person name="Carlson A."/>
            <person name="Copeland A."/>
            <person name="Coutinho P.M."/>
            <person name="de Vries R.P."/>
            <person name="Ferreira P."/>
            <person name="Findley K."/>
            <person name="Foster B."/>
            <person name="Gaskell J."/>
            <person name="Glotzer D."/>
            <person name="Gorecki P."/>
            <person name="Heitman J."/>
            <person name="Hesse C."/>
            <person name="Hori C."/>
            <person name="Igarashi K."/>
            <person name="Jurgens J.A."/>
            <person name="Kallen N."/>
            <person name="Kersten P."/>
            <person name="Kohler A."/>
            <person name="Kuees U."/>
            <person name="Kumar T.K.A."/>
            <person name="Kuo A."/>
            <person name="LaButti K."/>
            <person name="Larrondo L.F."/>
            <person name="Lindquist E."/>
            <person name="Ling A."/>
            <person name="Lombard V."/>
            <person name="Lucas S."/>
            <person name="Lundell T."/>
            <person name="Martin R."/>
            <person name="McLaughlin D.J."/>
            <person name="Morgenstern I."/>
            <person name="Morin E."/>
            <person name="Murat C."/>
            <person name="Nagy L.G."/>
            <person name="Nolan M."/>
            <person name="Ohm R.A."/>
            <person name="Patyshakuliyeva A."/>
            <person name="Rokas A."/>
            <person name="Ruiz-Duenas F.J."/>
            <person name="Sabat G."/>
            <person name="Salamov A."/>
            <person name="Samejima M."/>
            <person name="Schmutz J."/>
            <person name="Slot J.C."/>
            <person name="St John F."/>
            <person name="Stenlid J."/>
            <person name="Sun H."/>
            <person name="Sun S."/>
            <person name="Syed K."/>
            <person name="Tsang A."/>
            <person name="Wiebenga A."/>
            <person name="Young D."/>
            <person name="Pisabarro A."/>
            <person name="Eastwood D.C."/>
            <person name="Martin F."/>
            <person name="Cullen D."/>
            <person name="Grigoriev I.V."/>
            <person name="Hibbett D.S."/>
        </authorList>
    </citation>
    <scope>NUCLEOTIDE SEQUENCE [LARGE SCALE GENOMIC DNA]</scope>
    <source>
        <strain evidence="6 7">DJM-731 SS1</strain>
    </source>
</reference>
<keyword evidence="2 5" id="KW-0812">Transmembrane</keyword>
<dbReference type="RefSeq" id="XP_040624159.1">
    <property type="nucleotide sequence ID" value="XM_040776703.1"/>
</dbReference>
<dbReference type="PANTHER" id="PTHR42723:SF1">
    <property type="entry name" value="CHLOROPHYLL SYNTHASE, CHLOROPLASTIC"/>
    <property type="match status" value="1"/>
</dbReference>
<organism evidence="6 7">
    <name type="scientific">Dacryopinax primogenitus (strain DJM 731)</name>
    <name type="common">Brown rot fungus</name>
    <dbReference type="NCBI Taxonomy" id="1858805"/>
    <lineage>
        <taxon>Eukaryota</taxon>
        <taxon>Fungi</taxon>
        <taxon>Dikarya</taxon>
        <taxon>Basidiomycota</taxon>
        <taxon>Agaricomycotina</taxon>
        <taxon>Dacrymycetes</taxon>
        <taxon>Dacrymycetales</taxon>
        <taxon>Dacrymycetaceae</taxon>
        <taxon>Dacryopinax</taxon>
    </lineage>
</organism>
<evidence type="ECO:0000256" key="3">
    <source>
        <dbReference type="ARBA" id="ARBA00022989"/>
    </source>
</evidence>
<proteinExistence type="predicted"/>
<evidence type="ECO:0000313" key="6">
    <source>
        <dbReference type="EMBL" id="EJT97261.1"/>
    </source>
</evidence>
<protein>
    <submittedName>
        <fullName evidence="6">Uncharacterized protein</fullName>
    </submittedName>
</protein>